<evidence type="ECO:0000313" key="2">
    <source>
        <dbReference type="EMBL" id="MEQ2219035.1"/>
    </source>
</evidence>
<keyword evidence="1" id="KW-0472">Membrane</keyword>
<proteinExistence type="predicted"/>
<keyword evidence="3" id="KW-1185">Reference proteome</keyword>
<comment type="caution">
    <text evidence="2">The sequence shown here is derived from an EMBL/GenBank/DDBJ whole genome shotgun (WGS) entry which is preliminary data.</text>
</comment>
<gene>
    <name evidence="2" type="ORF">XENOCAPTIV_011684</name>
</gene>
<protein>
    <recommendedName>
        <fullName evidence="4">NADH dehydrogenase subunit 6</fullName>
    </recommendedName>
</protein>
<reference evidence="2 3" key="1">
    <citation type="submission" date="2021-06" db="EMBL/GenBank/DDBJ databases">
        <authorList>
            <person name="Palmer J.M."/>
        </authorList>
    </citation>
    <scope>NUCLEOTIDE SEQUENCE [LARGE SCALE GENOMIC DNA]</scope>
    <source>
        <strain evidence="2 3">XC_2019</strain>
        <tissue evidence="2">Muscle</tissue>
    </source>
</reference>
<feature type="transmembrane region" description="Helical" evidence="1">
    <location>
        <begin position="113"/>
        <end position="140"/>
    </location>
</feature>
<keyword evidence="1" id="KW-0812">Transmembrane</keyword>
<feature type="transmembrane region" description="Helical" evidence="1">
    <location>
        <begin position="76"/>
        <end position="101"/>
    </location>
</feature>
<name>A0ABV0SFM8_9TELE</name>
<sequence>MVWAGGLTGVVLEVVDSASRWVLVLALWALCILWVLEWIFLQGCFWLVYGCWACVLGCGCYRSSFLRGDLSQVDFILGRLVGAHLCGVGFVCAVCFGGFLLRSVLCCMPSYGGEVVVLCGATLANVCGCCGWVLLGLVVASGFSAL</sequence>
<evidence type="ECO:0000256" key="1">
    <source>
        <dbReference type="SAM" id="Phobius"/>
    </source>
</evidence>
<organism evidence="2 3">
    <name type="scientific">Xenoophorus captivus</name>
    <dbReference type="NCBI Taxonomy" id="1517983"/>
    <lineage>
        <taxon>Eukaryota</taxon>
        <taxon>Metazoa</taxon>
        <taxon>Chordata</taxon>
        <taxon>Craniata</taxon>
        <taxon>Vertebrata</taxon>
        <taxon>Euteleostomi</taxon>
        <taxon>Actinopterygii</taxon>
        <taxon>Neopterygii</taxon>
        <taxon>Teleostei</taxon>
        <taxon>Neoteleostei</taxon>
        <taxon>Acanthomorphata</taxon>
        <taxon>Ovalentaria</taxon>
        <taxon>Atherinomorphae</taxon>
        <taxon>Cyprinodontiformes</taxon>
        <taxon>Goodeidae</taxon>
        <taxon>Xenoophorus</taxon>
    </lineage>
</organism>
<accession>A0ABV0SFM8</accession>
<evidence type="ECO:0008006" key="4">
    <source>
        <dbReference type="Google" id="ProtNLM"/>
    </source>
</evidence>
<feature type="transmembrane region" description="Helical" evidence="1">
    <location>
        <begin position="20"/>
        <end position="39"/>
    </location>
</feature>
<keyword evidence="1" id="KW-1133">Transmembrane helix</keyword>
<dbReference type="EMBL" id="JAHRIN010078109">
    <property type="protein sequence ID" value="MEQ2219035.1"/>
    <property type="molecule type" value="Genomic_DNA"/>
</dbReference>
<feature type="transmembrane region" description="Helical" evidence="1">
    <location>
        <begin position="46"/>
        <end position="64"/>
    </location>
</feature>
<evidence type="ECO:0000313" key="3">
    <source>
        <dbReference type="Proteomes" id="UP001434883"/>
    </source>
</evidence>
<dbReference type="Proteomes" id="UP001434883">
    <property type="component" value="Unassembled WGS sequence"/>
</dbReference>